<dbReference type="EMBL" id="CM029038">
    <property type="protein sequence ID" value="KAG2654383.1"/>
    <property type="molecule type" value="Genomic_DNA"/>
</dbReference>
<proteinExistence type="predicted"/>
<protein>
    <submittedName>
        <fullName evidence="1">Uncharacterized protein</fullName>
    </submittedName>
</protein>
<evidence type="ECO:0000313" key="2">
    <source>
        <dbReference type="Proteomes" id="UP000823388"/>
    </source>
</evidence>
<evidence type="ECO:0000313" key="1">
    <source>
        <dbReference type="EMBL" id="KAG2654383.1"/>
    </source>
</evidence>
<gene>
    <name evidence="1" type="ORF">PVAP13_1NG483519</name>
</gene>
<organism evidence="1 2">
    <name type="scientific">Panicum virgatum</name>
    <name type="common">Blackwell switchgrass</name>
    <dbReference type="NCBI Taxonomy" id="38727"/>
    <lineage>
        <taxon>Eukaryota</taxon>
        <taxon>Viridiplantae</taxon>
        <taxon>Streptophyta</taxon>
        <taxon>Embryophyta</taxon>
        <taxon>Tracheophyta</taxon>
        <taxon>Spermatophyta</taxon>
        <taxon>Magnoliopsida</taxon>
        <taxon>Liliopsida</taxon>
        <taxon>Poales</taxon>
        <taxon>Poaceae</taxon>
        <taxon>PACMAD clade</taxon>
        <taxon>Panicoideae</taxon>
        <taxon>Panicodae</taxon>
        <taxon>Paniceae</taxon>
        <taxon>Panicinae</taxon>
        <taxon>Panicum</taxon>
        <taxon>Panicum sect. Hiantes</taxon>
    </lineage>
</organism>
<accession>A0A8T0XAP6</accession>
<dbReference type="AlphaFoldDB" id="A0A8T0XAP6"/>
<sequence length="120" mass="13914">MAWDVGYISRVKSRAFDGLSNFRLMIWKHYRVYIWHIDGNYGSVLVSGFYFIHSSSEWQLGLDGKFEVYCSGVLVLAAALTYQYKKIGLVQTIFRPSPYRNLQKVGLVQAHILLFCIRLN</sequence>
<keyword evidence="2" id="KW-1185">Reference proteome</keyword>
<reference evidence="1" key="1">
    <citation type="submission" date="2020-05" db="EMBL/GenBank/DDBJ databases">
        <title>WGS assembly of Panicum virgatum.</title>
        <authorList>
            <person name="Lovell J.T."/>
            <person name="Jenkins J."/>
            <person name="Shu S."/>
            <person name="Juenger T.E."/>
            <person name="Schmutz J."/>
        </authorList>
    </citation>
    <scope>NUCLEOTIDE SEQUENCE</scope>
    <source>
        <strain evidence="1">AP13</strain>
    </source>
</reference>
<dbReference type="Proteomes" id="UP000823388">
    <property type="component" value="Chromosome 1N"/>
</dbReference>
<comment type="caution">
    <text evidence="1">The sequence shown here is derived from an EMBL/GenBank/DDBJ whole genome shotgun (WGS) entry which is preliminary data.</text>
</comment>
<name>A0A8T0XAP6_PANVG</name>